<dbReference type="Proteomes" id="UP000030960">
    <property type="component" value="Unassembled WGS sequence"/>
</dbReference>
<organism evidence="1 2">
    <name type="scientific">Mameliella alba</name>
    <dbReference type="NCBI Taxonomy" id="561184"/>
    <lineage>
        <taxon>Bacteria</taxon>
        <taxon>Pseudomonadati</taxon>
        <taxon>Pseudomonadota</taxon>
        <taxon>Alphaproteobacteria</taxon>
        <taxon>Rhodobacterales</taxon>
        <taxon>Roseobacteraceae</taxon>
        <taxon>Mameliella</taxon>
    </lineage>
</organism>
<evidence type="ECO:0000313" key="2">
    <source>
        <dbReference type="Proteomes" id="UP000030960"/>
    </source>
</evidence>
<comment type="caution">
    <text evidence="1">The sequence shown here is derived from an EMBL/GenBank/DDBJ whole genome shotgun (WGS) entry which is preliminary data.</text>
</comment>
<dbReference type="OrthoDB" id="7871314at2"/>
<dbReference type="AlphaFoldDB" id="A0A0B3S269"/>
<keyword evidence="2" id="KW-1185">Reference proteome</keyword>
<accession>A0A0B3S269</accession>
<dbReference type="RefSeq" id="WP_043141767.1">
    <property type="nucleotide sequence ID" value="NZ_JSUQ01000009.1"/>
</dbReference>
<evidence type="ECO:0000313" key="1">
    <source>
        <dbReference type="EMBL" id="KHQ52998.1"/>
    </source>
</evidence>
<proteinExistence type="predicted"/>
<gene>
    <name evidence="1" type="ORF">OA50_02543</name>
</gene>
<dbReference type="EMBL" id="JSUQ01000009">
    <property type="protein sequence ID" value="KHQ52998.1"/>
    <property type="molecule type" value="Genomic_DNA"/>
</dbReference>
<reference evidence="1 2" key="1">
    <citation type="submission" date="2014-10" db="EMBL/GenBank/DDBJ databases">
        <title>Genome sequence of Ponticoccus sp. strain UMTAT08 isolated from clonal culture of toxic dinoflagellate Alexandrium tamiyavanichii.</title>
        <authorList>
            <person name="Gan H.Y."/>
            <person name="Muhd D.-D."/>
            <person name="Mohd Noor M.E."/>
            <person name="Yeong Y.S."/>
            <person name="Usup G."/>
        </authorList>
    </citation>
    <scope>NUCLEOTIDE SEQUENCE [LARGE SCALE GENOMIC DNA]</scope>
    <source>
        <strain evidence="1 2">UMTAT08</strain>
    </source>
</reference>
<name>A0A0B3S269_9RHOB</name>
<protein>
    <submittedName>
        <fullName evidence="1">Uncharacterized protein</fullName>
    </submittedName>
</protein>
<sequence>MLNREVQVIITLKASQIEETRRQTEALKEFPAYAWHYADEIEKLMLKEDASPEDGEKLHKLVQMLKMDCVAADQTVKQLAEATANAVIHDPDGRKGRLQ</sequence>